<evidence type="ECO:0000256" key="3">
    <source>
        <dbReference type="ARBA" id="ARBA00023004"/>
    </source>
</evidence>
<dbReference type="EMBL" id="UINC01001115">
    <property type="protein sequence ID" value="SUZ71228.1"/>
    <property type="molecule type" value="Genomic_DNA"/>
</dbReference>
<name>A0A381PXC6_9ZZZZ</name>
<keyword evidence="1" id="KW-0001">2Fe-2S</keyword>
<gene>
    <name evidence="6" type="ORF">METZ01_LOCUS24082</name>
</gene>
<accession>A0A381PXC6</accession>
<evidence type="ECO:0000313" key="6">
    <source>
        <dbReference type="EMBL" id="SUZ71228.1"/>
    </source>
</evidence>
<dbReference type="InterPro" id="IPR018967">
    <property type="entry name" value="FeS-contain_CDGSH-typ"/>
</dbReference>
<evidence type="ECO:0000256" key="1">
    <source>
        <dbReference type="ARBA" id="ARBA00022714"/>
    </source>
</evidence>
<dbReference type="AlphaFoldDB" id="A0A381PXC6"/>
<evidence type="ECO:0000256" key="2">
    <source>
        <dbReference type="ARBA" id="ARBA00022723"/>
    </source>
</evidence>
<dbReference type="Pfam" id="PF09360">
    <property type="entry name" value="zf-CDGSH"/>
    <property type="match status" value="1"/>
</dbReference>
<dbReference type="InterPro" id="IPR042216">
    <property type="entry name" value="MitoNEET_CISD"/>
</dbReference>
<keyword evidence="3" id="KW-0408">Iron</keyword>
<evidence type="ECO:0000259" key="5">
    <source>
        <dbReference type="SMART" id="SM00704"/>
    </source>
</evidence>
<keyword evidence="2" id="KW-0479">Metal-binding</keyword>
<feature type="domain" description="Iron-binding zinc finger CDGSH type" evidence="5">
    <location>
        <begin position="28"/>
        <end position="61"/>
    </location>
</feature>
<organism evidence="6">
    <name type="scientific">marine metagenome</name>
    <dbReference type="NCBI Taxonomy" id="408172"/>
    <lineage>
        <taxon>unclassified sequences</taxon>
        <taxon>metagenomes</taxon>
        <taxon>ecological metagenomes</taxon>
    </lineage>
</organism>
<sequence>MTDVTVNIRDDGPLLVQGPCVLKDQAGNTVKESDNMVALCRCGLSNTKPMCDGSHTDNFDGTLNPPD</sequence>
<protein>
    <recommendedName>
        <fullName evidence="5">Iron-binding zinc finger CDGSH type domain-containing protein</fullName>
    </recommendedName>
</protein>
<dbReference type="GO" id="GO:0005737">
    <property type="term" value="C:cytoplasm"/>
    <property type="evidence" value="ECO:0007669"/>
    <property type="project" value="UniProtKB-ARBA"/>
</dbReference>
<dbReference type="Gene3D" id="3.40.5.90">
    <property type="entry name" value="CDGSH iron-sulfur domain, mitoNEET-type"/>
    <property type="match status" value="1"/>
</dbReference>
<proteinExistence type="predicted"/>
<keyword evidence="4" id="KW-0411">Iron-sulfur</keyword>
<dbReference type="GO" id="GO:0051537">
    <property type="term" value="F:2 iron, 2 sulfur cluster binding"/>
    <property type="evidence" value="ECO:0007669"/>
    <property type="project" value="UniProtKB-KW"/>
</dbReference>
<dbReference type="GO" id="GO:0046872">
    <property type="term" value="F:metal ion binding"/>
    <property type="evidence" value="ECO:0007669"/>
    <property type="project" value="UniProtKB-KW"/>
</dbReference>
<evidence type="ECO:0000256" key="4">
    <source>
        <dbReference type="ARBA" id="ARBA00023014"/>
    </source>
</evidence>
<dbReference type="SMART" id="SM00704">
    <property type="entry name" value="ZnF_CDGSH"/>
    <property type="match status" value="1"/>
</dbReference>
<reference evidence="6" key="1">
    <citation type="submission" date="2018-05" db="EMBL/GenBank/DDBJ databases">
        <authorList>
            <person name="Lanie J.A."/>
            <person name="Ng W.-L."/>
            <person name="Kazmierczak K.M."/>
            <person name="Andrzejewski T.M."/>
            <person name="Davidsen T.M."/>
            <person name="Wayne K.J."/>
            <person name="Tettelin H."/>
            <person name="Glass J.I."/>
            <person name="Rusch D."/>
            <person name="Podicherti R."/>
            <person name="Tsui H.-C.T."/>
            <person name="Winkler M.E."/>
        </authorList>
    </citation>
    <scope>NUCLEOTIDE SEQUENCE</scope>
</reference>